<feature type="compositionally biased region" description="Low complexity" evidence="2">
    <location>
        <begin position="1"/>
        <end position="21"/>
    </location>
</feature>
<dbReference type="AlphaFoldDB" id="A0A9N8H072"/>
<evidence type="ECO:0000259" key="3">
    <source>
        <dbReference type="Pfam" id="PF13191"/>
    </source>
</evidence>
<proteinExistence type="predicted"/>
<dbReference type="PANTHER" id="PTHR43642:SF1">
    <property type="entry name" value="HYBRID SIGNAL TRANSDUCTION HISTIDINE KINASE G"/>
    <property type="match status" value="1"/>
</dbReference>
<dbReference type="EMBL" id="CAICTM010000015">
    <property type="protein sequence ID" value="CAB9497183.1"/>
    <property type="molecule type" value="Genomic_DNA"/>
</dbReference>
<reference evidence="4" key="1">
    <citation type="submission" date="2020-06" db="EMBL/GenBank/DDBJ databases">
        <authorList>
            <consortium name="Plant Systems Biology data submission"/>
        </authorList>
    </citation>
    <scope>NUCLEOTIDE SEQUENCE</scope>
    <source>
        <strain evidence="4">D6</strain>
    </source>
</reference>
<accession>A0A9N8H072</accession>
<keyword evidence="1" id="KW-0175">Coiled coil</keyword>
<organism evidence="4 5">
    <name type="scientific">Seminavis robusta</name>
    <dbReference type="NCBI Taxonomy" id="568900"/>
    <lineage>
        <taxon>Eukaryota</taxon>
        <taxon>Sar</taxon>
        <taxon>Stramenopiles</taxon>
        <taxon>Ochrophyta</taxon>
        <taxon>Bacillariophyta</taxon>
        <taxon>Bacillariophyceae</taxon>
        <taxon>Bacillariophycidae</taxon>
        <taxon>Naviculales</taxon>
        <taxon>Naviculaceae</taxon>
        <taxon>Seminavis</taxon>
    </lineage>
</organism>
<dbReference type="InterPro" id="IPR041664">
    <property type="entry name" value="AAA_16"/>
</dbReference>
<feature type="region of interest" description="Disordered" evidence="2">
    <location>
        <begin position="1"/>
        <end position="52"/>
    </location>
</feature>
<evidence type="ECO:0000313" key="4">
    <source>
        <dbReference type="EMBL" id="CAB9497183.1"/>
    </source>
</evidence>
<feature type="coiled-coil region" evidence="1">
    <location>
        <begin position="341"/>
        <end position="375"/>
    </location>
</feature>
<dbReference type="InterPro" id="IPR053159">
    <property type="entry name" value="Hybrid_Histidine_Kinase"/>
</dbReference>
<feature type="region of interest" description="Disordered" evidence="2">
    <location>
        <begin position="239"/>
        <end position="280"/>
    </location>
</feature>
<dbReference type="Pfam" id="PF13191">
    <property type="entry name" value="AAA_16"/>
    <property type="match status" value="1"/>
</dbReference>
<feature type="compositionally biased region" description="Basic and acidic residues" evidence="2">
    <location>
        <begin position="244"/>
        <end position="253"/>
    </location>
</feature>
<evidence type="ECO:0000256" key="1">
    <source>
        <dbReference type="SAM" id="Coils"/>
    </source>
</evidence>
<comment type="caution">
    <text evidence="4">The sequence shown here is derived from an EMBL/GenBank/DDBJ whole genome shotgun (WGS) entry which is preliminary data.</text>
</comment>
<sequence>MRSSGTITSTLSTGSTAGSLLSDRELRSSSGGGSGSGNSRRGSHTSLRTSDHRSASFTLEFQSSLVETNETKNKRWTLSKSVKIATLRQENVGFYGRDEQVAVLQDCYDRVSTTGSGGCGTTGTRELVLISGPSGTGKSRLAQHLWKTQQKRGNNKKQLDNNCNTTQGAFVMGKADQSAREEPYSSMVAACQILCQDLCQDSVLARKAQELLLDQLGWELLSYLSDLIPSLDSLMIWANPDTDTDGKEPEDKTNATPQPEQPNNQHQHSSSSSSSGQSSEAKHQQMNYAFRVFIRVLSSCFAPLVICLDDLQWSDAATLNLMELLLTDADLHQFMILGCYRSDEVQENSRLSQLLQSLEQQQKDTTSTSSELQSKCTVTQLQLGNLTVEDSNHVLMDLLTLEDPSTTFSLAAICHKRTLGNVHFLIQFAVMLQERELLKFNIGSFRWTWNVAAIEEETKAADNVISVVVERLQKLSKELLHFLAVAALIGSTTTLQILEIAWERTRRDDEQDAVVVDLIQTAVQGSFLEPCGYERYKFVHDKIQEAASLQLSEQERKREQFEIGMHLLDNFTEEEKQAEIFLIRDLLEAHSAIHSDINNWDPKERATVTSVNLLASERAKSVSAFQSSLTYARKGILLLSLTAWVDNYDTTLKLHCLAAEAAGFTGQSELLEKISKSVLRCSECRLVDKLRIYKVLMDKMANDGEQLEEATTLCISLLNQLGCSVPRSQAVVAMSAISSLLGFKRRPPTLEKLKALPKMTDWKRVECMYLLYRLQGYAYFAKNIMLSTWAAIKIAKMTLKHGRHEVSSTAFPALGMAMTGIFAEFQKGELFSFVGKLLVDMEENKSTEGRTLFTMVAANSYVKPMHDVMRPLMHGYKSSMQAGDTESAMFCLAHDCWLRFLAGGRPLPELEANCHRYLEQMKELHRANGIFFLAPVAVLVANLTGSGQKVGHYLEGKTSELLEDHAELVENVGCAYLGNYQKGADLSLQRGGAYDATYPAMPIGIWDKFLRGVCLYAAAINTGKRKYIQGANVIRKVISSWVKKGNPNSMHHASILDAEFNRMKKNWTEASKCYERAIAMAGRSGFLHDSALAEERYATHLLNPKGDFDKDNACLHMTNAIKLYSEWGASEKVRLLRQEIRGLLDEDDSAPAPFGQT</sequence>
<feature type="domain" description="Orc1-like AAA ATPase" evidence="3">
    <location>
        <begin position="94"/>
        <end position="332"/>
    </location>
</feature>
<protein>
    <submittedName>
        <fullName evidence="4">Transcriptional regulator</fullName>
    </submittedName>
</protein>
<gene>
    <name evidence="4" type="ORF">SEMRO_15_G011360.1</name>
</gene>
<dbReference type="SUPFAM" id="SSF52540">
    <property type="entry name" value="P-loop containing nucleoside triphosphate hydrolases"/>
    <property type="match status" value="1"/>
</dbReference>
<evidence type="ECO:0000313" key="5">
    <source>
        <dbReference type="Proteomes" id="UP001153069"/>
    </source>
</evidence>
<keyword evidence="5" id="KW-1185">Reference proteome</keyword>
<evidence type="ECO:0000256" key="2">
    <source>
        <dbReference type="SAM" id="MobiDB-lite"/>
    </source>
</evidence>
<feature type="compositionally biased region" description="Low complexity" evidence="2">
    <location>
        <begin position="257"/>
        <end position="279"/>
    </location>
</feature>
<dbReference type="InterPro" id="IPR027417">
    <property type="entry name" value="P-loop_NTPase"/>
</dbReference>
<dbReference type="Proteomes" id="UP001153069">
    <property type="component" value="Unassembled WGS sequence"/>
</dbReference>
<dbReference type="PANTHER" id="PTHR43642">
    <property type="entry name" value="HYBRID SIGNAL TRANSDUCTION HISTIDINE KINASE G"/>
    <property type="match status" value="1"/>
</dbReference>
<name>A0A9N8H072_9STRA</name>
<dbReference type="OrthoDB" id="60033at2759"/>